<sequence length="82" mass="9427">MSTTKQKQQAPIKILILSIPQLTVFLNHPIHKRGRWKRPQMLAKRHLGVVQSDPASECRQPYEDDPDEAKRERKDGEKGGGR</sequence>
<protein>
    <submittedName>
        <fullName evidence="2">Uncharacterized protein</fullName>
    </submittedName>
</protein>
<evidence type="ECO:0000313" key="2">
    <source>
        <dbReference type="EMBL" id="GBL93659.1"/>
    </source>
</evidence>
<dbReference type="Proteomes" id="UP000499080">
    <property type="component" value="Unassembled WGS sequence"/>
</dbReference>
<evidence type="ECO:0000313" key="3">
    <source>
        <dbReference type="Proteomes" id="UP000499080"/>
    </source>
</evidence>
<accession>A0A4Y2BPX2</accession>
<comment type="caution">
    <text evidence="2">The sequence shown here is derived from an EMBL/GenBank/DDBJ whole genome shotgun (WGS) entry which is preliminary data.</text>
</comment>
<dbReference type="AlphaFoldDB" id="A0A4Y2BPX2"/>
<feature type="compositionally biased region" description="Basic and acidic residues" evidence="1">
    <location>
        <begin position="68"/>
        <end position="82"/>
    </location>
</feature>
<reference evidence="2 3" key="1">
    <citation type="journal article" date="2019" name="Sci. Rep.">
        <title>Orb-weaving spider Araneus ventricosus genome elucidates the spidroin gene catalogue.</title>
        <authorList>
            <person name="Kono N."/>
            <person name="Nakamura H."/>
            <person name="Ohtoshi R."/>
            <person name="Moran D.A.P."/>
            <person name="Shinohara A."/>
            <person name="Yoshida Y."/>
            <person name="Fujiwara M."/>
            <person name="Mori M."/>
            <person name="Tomita M."/>
            <person name="Arakawa K."/>
        </authorList>
    </citation>
    <scope>NUCLEOTIDE SEQUENCE [LARGE SCALE GENOMIC DNA]</scope>
</reference>
<name>A0A4Y2BPX2_ARAVE</name>
<feature type="region of interest" description="Disordered" evidence="1">
    <location>
        <begin position="47"/>
        <end position="82"/>
    </location>
</feature>
<evidence type="ECO:0000256" key="1">
    <source>
        <dbReference type="SAM" id="MobiDB-lite"/>
    </source>
</evidence>
<keyword evidence="3" id="KW-1185">Reference proteome</keyword>
<proteinExistence type="predicted"/>
<dbReference type="EMBL" id="BGPR01000095">
    <property type="protein sequence ID" value="GBL93659.1"/>
    <property type="molecule type" value="Genomic_DNA"/>
</dbReference>
<gene>
    <name evidence="2" type="ORF">AVEN_25647_1</name>
</gene>
<organism evidence="2 3">
    <name type="scientific">Araneus ventricosus</name>
    <name type="common">Orbweaver spider</name>
    <name type="synonym">Epeira ventricosa</name>
    <dbReference type="NCBI Taxonomy" id="182803"/>
    <lineage>
        <taxon>Eukaryota</taxon>
        <taxon>Metazoa</taxon>
        <taxon>Ecdysozoa</taxon>
        <taxon>Arthropoda</taxon>
        <taxon>Chelicerata</taxon>
        <taxon>Arachnida</taxon>
        <taxon>Araneae</taxon>
        <taxon>Araneomorphae</taxon>
        <taxon>Entelegynae</taxon>
        <taxon>Araneoidea</taxon>
        <taxon>Araneidae</taxon>
        <taxon>Araneus</taxon>
    </lineage>
</organism>